<sequence length="451" mass="50222">MTTWLLRREKVMRHDLFVKWRLAGSPAIQDIQQLQPITHLKINIARTPNAKAVSFADASRLYGADEFRKRLAEYIVEWNNPEWSAARVKRIAAGYTFHFKSVAAFNKVKFWRPDAQGRDDAPETLDSIHVRPAYRDTLRRLRPARFDTALVRDREVEEGHSPARGYRVVQVRIVFKLSKTAALSAFPNATPARPPPEHLAYVEWFSRFPNVADANHAMYRVHHLYDGNYRHSSIIPASQLDMPSNDSQAMPSNSVHVALPRPGKLELRYFPEIDPLTGEPIPLFVEITRSQLAQSEPHADSRPPPDGPDGGASDSMRHERVKSEPRSLSHVRSSPQSNSDGAGGVPGATPRRESSQLVPQAEIAPAREDASIGSSSMSDTQLAGTQHTFFSGSSQSYTEPDSDVRRRRGFASPGGFVLPAECRLPIECSPRDARSDALASADALEGPRQCK</sequence>
<name>A0ACB8R6Y2_9AGAM</name>
<organism evidence="1 2">
    <name type="scientific">Auriscalpium vulgare</name>
    <dbReference type="NCBI Taxonomy" id="40419"/>
    <lineage>
        <taxon>Eukaryota</taxon>
        <taxon>Fungi</taxon>
        <taxon>Dikarya</taxon>
        <taxon>Basidiomycota</taxon>
        <taxon>Agaricomycotina</taxon>
        <taxon>Agaricomycetes</taxon>
        <taxon>Russulales</taxon>
        <taxon>Auriscalpiaceae</taxon>
        <taxon>Auriscalpium</taxon>
    </lineage>
</organism>
<keyword evidence="2" id="KW-1185">Reference proteome</keyword>
<reference evidence="1" key="1">
    <citation type="submission" date="2021-02" db="EMBL/GenBank/DDBJ databases">
        <authorList>
            <consortium name="DOE Joint Genome Institute"/>
            <person name="Ahrendt S."/>
            <person name="Looney B.P."/>
            <person name="Miyauchi S."/>
            <person name="Morin E."/>
            <person name="Drula E."/>
            <person name="Courty P.E."/>
            <person name="Chicoki N."/>
            <person name="Fauchery L."/>
            <person name="Kohler A."/>
            <person name="Kuo A."/>
            <person name="Labutti K."/>
            <person name="Pangilinan J."/>
            <person name="Lipzen A."/>
            <person name="Riley R."/>
            <person name="Andreopoulos W."/>
            <person name="He G."/>
            <person name="Johnson J."/>
            <person name="Barry K.W."/>
            <person name="Grigoriev I.V."/>
            <person name="Nagy L."/>
            <person name="Hibbett D."/>
            <person name="Henrissat B."/>
            <person name="Matheny P.B."/>
            <person name="Labbe J."/>
            <person name="Martin F."/>
        </authorList>
    </citation>
    <scope>NUCLEOTIDE SEQUENCE</scope>
    <source>
        <strain evidence="1">FP105234-sp</strain>
    </source>
</reference>
<accession>A0ACB8R6Y2</accession>
<evidence type="ECO:0000313" key="2">
    <source>
        <dbReference type="Proteomes" id="UP000814033"/>
    </source>
</evidence>
<dbReference type="Proteomes" id="UP000814033">
    <property type="component" value="Unassembled WGS sequence"/>
</dbReference>
<dbReference type="EMBL" id="MU276249">
    <property type="protein sequence ID" value="KAI0039909.1"/>
    <property type="molecule type" value="Genomic_DNA"/>
</dbReference>
<gene>
    <name evidence="1" type="ORF">FA95DRAFT_1577295</name>
</gene>
<evidence type="ECO:0000313" key="1">
    <source>
        <dbReference type="EMBL" id="KAI0039909.1"/>
    </source>
</evidence>
<protein>
    <submittedName>
        <fullName evidence="1">Uncharacterized protein</fullName>
    </submittedName>
</protein>
<comment type="caution">
    <text evidence="1">The sequence shown here is derived from an EMBL/GenBank/DDBJ whole genome shotgun (WGS) entry which is preliminary data.</text>
</comment>
<proteinExistence type="predicted"/>
<reference evidence="1" key="2">
    <citation type="journal article" date="2022" name="New Phytol.">
        <title>Evolutionary transition to the ectomycorrhizal habit in the genomes of a hyperdiverse lineage of mushroom-forming fungi.</title>
        <authorList>
            <person name="Looney B."/>
            <person name="Miyauchi S."/>
            <person name="Morin E."/>
            <person name="Drula E."/>
            <person name="Courty P.E."/>
            <person name="Kohler A."/>
            <person name="Kuo A."/>
            <person name="LaButti K."/>
            <person name="Pangilinan J."/>
            <person name="Lipzen A."/>
            <person name="Riley R."/>
            <person name="Andreopoulos W."/>
            <person name="He G."/>
            <person name="Johnson J."/>
            <person name="Nolan M."/>
            <person name="Tritt A."/>
            <person name="Barry K.W."/>
            <person name="Grigoriev I.V."/>
            <person name="Nagy L.G."/>
            <person name="Hibbett D."/>
            <person name="Henrissat B."/>
            <person name="Matheny P.B."/>
            <person name="Labbe J."/>
            <person name="Martin F.M."/>
        </authorList>
    </citation>
    <scope>NUCLEOTIDE SEQUENCE</scope>
    <source>
        <strain evidence="1">FP105234-sp</strain>
    </source>
</reference>